<evidence type="ECO:0000313" key="8">
    <source>
        <dbReference type="EMBL" id="RVW04849.1"/>
    </source>
</evidence>
<dbReference type="InterPro" id="IPR003834">
    <property type="entry name" value="Cyt_c_assmbl_TM_dom"/>
</dbReference>
<reference evidence="8 9" key="1">
    <citation type="submission" date="2018-11" db="EMBL/GenBank/DDBJ databases">
        <title>Rhodococcus spongicola sp. nov. and Rhodococcus xishaensis sp. nov. from marine sponges.</title>
        <authorList>
            <person name="Li L."/>
            <person name="Lin H.W."/>
        </authorList>
    </citation>
    <scope>NUCLEOTIDE SEQUENCE [LARGE SCALE GENOMIC DNA]</scope>
    <source>
        <strain evidence="8 9">LHW50502</strain>
    </source>
</reference>
<feature type="transmembrane region" description="Helical" evidence="6">
    <location>
        <begin position="249"/>
        <end position="268"/>
    </location>
</feature>
<dbReference type="InterPro" id="IPR051790">
    <property type="entry name" value="Cytochrome_c-biogenesis_DsbD"/>
</dbReference>
<proteinExistence type="inferred from homology"/>
<evidence type="ECO:0000256" key="5">
    <source>
        <dbReference type="ARBA" id="ARBA00023136"/>
    </source>
</evidence>
<comment type="similarity">
    <text evidence="2">Belongs to the DsbD family.</text>
</comment>
<evidence type="ECO:0000256" key="2">
    <source>
        <dbReference type="ARBA" id="ARBA00006143"/>
    </source>
</evidence>
<organism evidence="8 9">
    <name type="scientific">Rhodococcus spongiicola</name>
    <dbReference type="NCBI Taxonomy" id="2487352"/>
    <lineage>
        <taxon>Bacteria</taxon>
        <taxon>Bacillati</taxon>
        <taxon>Actinomycetota</taxon>
        <taxon>Actinomycetes</taxon>
        <taxon>Mycobacteriales</taxon>
        <taxon>Nocardiaceae</taxon>
        <taxon>Rhodococcus</taxon>
    </lineage>
</organism>
<dbReference type="Proteomes" id="UP000284333">
    <property type="component" value="Unassembled WGS sequence"/>
</dbReference>
<dbReference type="PANTHER" id="PTHR31272:SF4">
    <property type="entry name" value="CYTOCHROME C-TYPE BIOGENESIS PROTEIN HI_1454-RELATED"/>
    <property type="match status" value="1"/>
</dbReference>
<comment type="caution">
    <text evidence="8">The sequence shown here is derived from an EMBL/GenBank/DDBJ whole genome shotgun (WGS) entry which is preliminary data.</text>
</comment>
<comment type="subcellular location">
    <subcellularLocation>
        <location evidence="1">Membrane</location>
        <topology evidence="1">Multi-pass membrane protein</topology>
    </subcellularLocation>
</comment>
<feature type="domain" description="Cytochrome C biogenesis protein transmembrane" evidence="7">
    <location>
        <begin position="6"/>
        <end position="171"/>
    </location>
</feature>
<evidence type="ECO:0000259" key="7">
    <source>
        <dbReference type="Pfam" id="PF02683"/>
    </source>
</evidence>
<feature type="transmembrane region" description="Helical" evidence="6">
    <location>
        <begin position="115"/>
        <end position="144"/>
    </location>
</feature>
<dbReference type="OrthoDB" id="4332145at2"/>
<dbReference type="PANTHER" id="PTHR31272">
    <property type="entry name" value="CYTOCHROME C-TYPE BIOGENESIS PROTEIN HI_1454-RELATED"/>
    <property type="match status" value="1"/>
</dbReference>
<dbReference type="RefSeq" id="WP_127946570.1">
    <property type="nucleotide sequence ID" value="NZ_RKLN01000002.1"/>
</dbReference>
<dbReference type="AlphaFoldDB" id="A0A3S3E419"/>
<protein>
    <submittedName>
        <fullName evidence="8">Cytochrome c biogenesis protein CcdA</fullName>
    </submittedName>
</protein>
<dbReference type="GO" id="GO:0017004">
    <property type="term" value="P:cytochrome complex assembly"/>
    <property type="evidence" value="ECO:0007669"/>
    <property type="project" value="InterPro"/>
</dbReference>
<dbReference type="GO" id="GO:0016020">
    <property type="term" value="C:membrane"/>
    <property type="evidence" value="ECO:0007669"/>
    <property type="project" value="UniProtKB-SubCell"/>
</dbReference>
<keyword evidence="4 6" id="KW-1133">Transmembrane helix</keyword>
<evidence type="ECO:0000256" key="4">
    <source>
        <dbReference type="ARBA" id="ARBA00022989"/>
    </source>
</evidence>
<name>A0A3S3E419_9NOCA</name>
<evidence type="ECO:0000313" key="9">
    <source>
        <dbReference type="Proteomes" id="UP000284333"/>
    </source>
</evidence>
<dbReference type="EMBL" id="RKLN01000002">
    <property type="protein sequence ID" value="RVW04849.1"/>
    <property type="molecule type" value="Genomic_DNA"/>
</dbReference>
<dbReference type="Pfam" id="PF02683">
    <property type="entry name" value="DsbD_TM"/>
    <property type="match status" value="1"/>
</dbReference>
<keyword evidence="3 6" id="KW-0812">Transmembrane</keyword>
<sequence>MTNIGLLGAFFGGLLALIGPCSALMLPSFFAYAFDGVGRLLTRTAVFYAGLASVLMPLGAGLGLFGSALTEYRSVTTTISGAILIVLGLLAIMGKGFAFAPAQRASSSIKIKGSASVYALGAVYGFAGFCSGPLLGSVLTVAIAGGSAGYGAALMGMYALGMAIPLFLLALLWDRYDLGQRGWLRGRPIKLGRLTVHSTSLISGVLFIAIGVLFLVTEGTANLGSVMSADDQYSLQITVAEIAQKFSDISVLLIVVLVALALLVVRLVRRMRADSRQNRVDAVAEARKAGKE</sequence>
<feature type="transmembrane region" description="Helical" evidence="6">
    <location>
        <begin position="46"/>
        <end position="69"/>
    </location>
</feature>
<evidence type="ECO:0000256" key="3">
    <source>
        <dbReference type="ARBA" id="ARBA00022692"/>
    </source>
</evidence>
<evidence type="ECO:0000256" key="6">
    <source>
        <dbReference type="SAM" id="Phobius"/>
    </source>
</evidence>
<keyword evidence="5 6" id="KW-0472">Membrane</keyword>
<keyword evidence="9" id="KW-1185">Reference proteome</keyword>
<evidence type="ECO:0000256" key="1">
    <source>
        <dbReference type="ARBA" id="ARBA00004141"/>
    </source>
</evidence>
<gene>
    <name evidence="8" type="ORF">EF834_07600</name>
</gene>
<feature type="transmembrane region" description="Helical" evidence="6">
    <location>
        <begin position="6"/>
        <end position="34"/>
    </location>
</feature>
<feature type="transmembrane region" description="Helical" evidence="6">
    <location>
        <begin position="194"/>
        <end position="216"/>
    </location>
</feature>
<accession>A0A3S3E419</accession>
<feature type="transmembrane region" description="Helical" evidence="6">
    <location>
        <begin position="150"/>
        <end position="173"/>
    </location>
</feature>
<feature type="transmembrane region" description="Helical" evidence="6">
    <location>
        <begin position="75"/>
        <end position="94"/>
    </location>
</feature>